<name>A0A670ZCY4_PSETE</name>
<evidence type="ECO:0000313" key="1">
    <source>
        <dbReference type="Ensembl" id="ENSPTXP00000019718.1"/>
    </source>
</evidence>
<dbReference type="Ensembl" id="ENSPTXT00000020319.1">
    <property type="protein sequence ID" value="ENSPTXP00000019718.1"/>
    <property type="gene ID" value="ENSPTXG00000013638.1"/>
</dbReference>
<dbReference type="PANTHER" id="PTHR11412:SF165">
    <property type="entry name" value="ALPHA-2-MACROGLOBULIN"/>
    <property type="match status" value="1"/>
</dbReference>
<reference evidence="1" key="1">
    <citation type="submission" date="2025-08" db="UniProtKB">
        <authorList>
            <consortium name="Ensembl"/>
        </authorList>
    </citation>
    <scope>IDENTIFICATION</scope>
</reference>
<evidence type="ECO:0000313" key="2">
    <source>
        <dbReference type="Proteomes" id="UP000472273"/>
    </source>
</evidence>
<dbReference type="AlphaFoldDB" id="A0A670ZCY4"/>
<protein>
    <recommendedName>
        <fullName evidence="3">Macroglobulin domain-containing protein</fullName>
    </recommendedName>
</protein>
<sequence>PFSRLQLPKWERSFKSHVALFTVEVTGATLRYFDRKRVYIDNLDSLFFVQTDKPIYKPGQKIQFRVVSLNKEFIPVNKQVGSTMQQFFF</sequence>
<reference evidence="1" key="2">
    <citation type="submission" date="2025-09" db="UniProtKB">
        <authorList>
            <consortium name="Ensembl"/>
        </authorList>
    </citation>
    <scope>IDENTIFICATION</scope>
</reference>
<organism evidence="1 2">
    <name type="scientific">Pseudonaja textilis</name>
    <name type="common">Eastern brown snake</name>
    <dbReference type="NCBI Taxonomy" id="8673"/>
    <lineage>
        <taxon>Eukaryota</taxon>
        <taxon>Metazoa</taxon>
        <taxon>Chordata</taxon>
        <taxon>Craniata</taxon>
        <taxon>Vertebrata</taxon>
        <taxon>Euteleostomi</taxon>
        <taxon>Lepidosauria</taxon>
        <taxon>Squamata</taxon>
        <taxon>Bifurcata</taxon>
        <taxon>Unidentata</taxon>
        <taxon>Episquamata</taxon>
        <taxon>Toxicofera</taxon>
        <taxon>Serpentes</taxon>
        <taxon>Colubroidea</taxon>
        <taxon>Elapidae</taxon>
        <taxon>Hydrophiinae</taxon>
        <taxon>Pseudonaja</taxon>
    </lineage>
</organism>
<dbReference type="PANTHER" id="PTHR11412">
    <property type="entry name" value="MACROGLOBULIN / COMPLEMENT"/>
    <property type="match status" value="1"/>
</dbReference>
<dbReference type="InterPro" id="IPR050473">
    <property type="entry name" value="A2M/Complement_sys"/>
</dbReference>
<dbReference type="Gene3D" id="2.60.40.1930">
    <property type="match status" value="1"/>
</dbReference>
<proteinExistence type="predicted"/>
<dbReference type="Proteomes" id="UP000472273">
    <property type="component" value="Unplaced"/>
</dbReference>
<accession>A0A670ZCY4</accession>
<keyword evidence="2" id="KW-1185">Reference proteome</keyword>
<evidence type="ECO:0008006" key="3">
    <source>
        <dbReference type="Google" id="ProtNLM"/>
    </source>
</evidence>